<organism evidence="1 2">
    <name type="scientific">Thanatephorus cucumeris (strain AG1-IB / isolate 7/3/14)</name>
    <name type="common">Lettuce bottom rot fungus</name>
    <name type="synonym">Rhizoctonia solani</name>
    <dbReference type="NCBI Taxonomy" id="1108050"/>
    <lineage>
        <taxon>Eukaryota</taxon>
        <taxon>Fungi</taxon>
        <taxon>Dikarya</taxon>
        <taxon>Basidiomycota</taxon>
        <taxon>Agaricomycotina</taxon>
        <taxon>Agaricomycetes</taxon>
        <taxon>Cantharellales</taxon>
        <taxon>Ceratobasidiaceae</taxon>
        <taxon>Rhizoctonia</taxon>
        <taxon>Rhizoctonia solani AG-1</taxon>
    </lineage>
</organism>
<proteinExistence type="predicted"/>
<protein>
    <submittedName>
        <fullName evidence="1">Uncharacterized protein</fullName>
    </submittedName>
</protein>
<gene>
    <name evidence="1" type="ORF">RSOLAG1IB_12641</name>
</gene>
<dbReference type="Proteomes" id="UP000059188">
    <property type="component" value="Unassembled WGS sequence"/>
</dbReference>
<name>A0A0B7FYR5_THACB</name>
<dbReference type="STRING" id="1108050.A0A0B7FYR5"/>
<evidence type="ECO:0000313" key="2">
    <source>
        <dbReference type="Proteomes" id="UP000059188"/>
    </source>
</evidence>
<reference evidence="1 2" key="1">
    <citation type="submission" date="2014-11" db="EMBL/GenBank/DDBJ databases">
        <authorList>
            <person name="Wibberg Daniel"/>
        </authorList>
    </citation>
    <scope>NUCLEOTIDE SEQUENCE [LARGE SCALE GENOMIC DNA]</scope>
    <source>
        <strain evidence="1">Rhizoctonia solani AG1-IB 7/3/14</strain>
    </source>
</reference>
<sequence length="328" mass="36434">MLIAAVICKLFCTEKLLDRPQPSYRASACASTMSKASSLEELITTNTGNSSPFSHRIRDVFPPGFDKVSTAVSGRGHYTLSPGQLNQTLTSCYGPEKHIESIVVKAAWYGKQSRLAKQEFIMVQINDLAIHSLTNYIVIHRSTSTPSSVFSGLIPHSRLRFQGEMARDSFKIAYNGDKDQLLQECSLVPSKYLAKLEFSSDHPLLLYQLSTLVHVISERHPQYRIADINGSGFAALVWNCIHKICPQSIYTSLDQGTQKRGKHSWVHSTPGPAEVTEMCQSFHKEISAVEVELSNQRTIWEKISLAQKALQIAALQDQAAQEASIPTL</sequence>
<accession>A0A0B7FYR5</accession>
<dbReference type="EMBL" id="LN679888">
    <property type="protein sequence ID" value="CEL63056.1"/>
    <property type="molecule type" value="Genomic_DNA"/>
</dbReference>
<evidence type="ECO:0000313" key="1">
    <source>
        <dbReference type="EMBL" id="CEL63056.1"/>
    </source>
</evidence>
<dbReference type="AlphaFoldDB" id="A0A0B7FYR5"/>
<keyword evidence="2" id="KW-1185">Reference proteome</keyword>
<dbReference type="OrthoDB" id="3149356at2759"/>